<evidence type="ECO:0000313" key="5">
    <source>
        <dbReference type="EMBL" id="EGG24212.1"/>
    </source>
</evidence>
<protein>
    <submittedName>
        <fullName evidence="5">WD40-like domain-containing protein</fullName>
    </submittedName>
</protein>
<name>F4PKT8_CACFS</name>
<dbReference type="GO" id="GO:0005737">
    <property type="term" value="C:cytoplasm"/>
    <property type="evidence" value="ECO:0007669"/>
    <property type="project" value="TreeGrafter"/>
</dbReference>
<dbReference type="KEGG" id="dfa:DFA_06359"/>
<feature type="compositionally biased region" description="Acidic residues" evidence="1">
    <location>
        <begin position="563"/>
        <end position="587"/>
    </location>
</feature>
<evidence type="ECO:0000259" key="3">
    <source>
        <dbReference type="Pfam" id="PF17747"/>
    </source>
</evidence>
<organism evidence="5 6">
    <name type="scientific">Cavenderia fasciculata</name>
    <name type="common">Slime mold</name>
    <name type="synonym">Dictyostelium fasciculatum</name>
    <dbReference type="NCBI Taxonomy" id="261658"/>
    <lineage>
        <taxon>Eukaryota</taxon>
        <taxon>Amoebozoa</taxon>
        <taxon>Evosea</taxon>
        <taxon>Eumycetozoa</taxon>
        <taxon>Dictyostelia</taxon>
        <taxon>Acytosteliales</taxon>
        <taxon>Cavenderiaceae</taxon>
        <taxon>Cavenderia</taxon>
    </lineage>
</organism>
<dbReference type="PANTHER" id="PTHR31913">
    <property type="entry name" value="VACUOLAR IMPORT AND DEGRADATION PROTEIN 27"/>
    <property type="match status" value="1"/>
</dbReference>
<dbReference type="RefSeq" id="XP_004362063.1">
    <property type="nucleotide sequence ID" value="XM_004362006.1"/>
</dbReference>
<feature type="compositionally biased region" description="Acidic residues" evidence="1">
    <location>
        <begin position="523"/>
        <end position="547"/>
    </location>
</feature>
<dbReference type="InterPro" id="IPR040458">
    <property type="entry name" value="Vid27"/>
</dbReference>
<feature type="domain" description="Vacuolar import/degradation Vid27 C-terminal" evidence="2">
    <location>
        <begin position="598"/>
        <end position="949"/>
    </location>
</feature>
<proteinExistence type="predicted"/>
<gene>
    <name evidence="5" type="ORF">DFA_06359</name>
</gene>
<feature type="region of interest" description="Disordered" evidence="1">
    <location>
        <begin position="413"/>
        <end position="588"/>
    </location>
</feature>
<accession>F4PKT8</accession>
<keyword evidence="6" id="KW-1185">Reference proteome</keyword>
<sequence length="949" mass="109453">MSLFKRLSTYLGYNNSEPSKLLEFSGYFYHYHKGQWSCLFNDCELVILKKSDGKYSYAIQVTRVVEDENDIKEGDEDDPNSYEFPITVGLELYKEEGPLGGVAFSWKGTRSRFLFEFERDSISAESDASRLQLLLCQCIYEAFYQQHHTTGSINEIENYCRECKTEIHKPLSTNVNTIEAKRVEVPKEEKQEEKEEEEEKPYYPIHDLVVEQVAQPSTPPLTATTVTSTSTPLQTNPTGTELFRRHVSLYLETGNQFNLKDSDVFVLLSNTQLKNHKSVEYTFYIVKNELVVLSQIINSDMFPHFFNEQNSFIWYSSYGNNYSRWSIRFDSLEDYEAFRTKFAVLQYEALNQTKFTGKKDDVDFMAQAMTEDKQDPNVIFDTDDGFNAKDLEDFDDLDISSDFTPEEAQYNEMEQQMNDQMDESEEDEEEEEDEEDEESEEEEEEEEDEEEEEEPSPYKPPTKPTPQEQKKIVPPPQPQEESEEEDESEEEEEESEEEEEESEEEEEEPIVLPKRPVQRQIQESEDEEESEEEEEESEEEEEEEEEPIVVSRKTPIKRRTIEESESEDEEESEEEESEEEEEDEDEGIQFSEDLAKAKNSELLVGYKDRSFVVRGSSIGVFTTEDNDVKLNSMIQRVKDSKGKQFSPKKMMLQQQDSSLLMLNKDQRSKVFKLDLHRPDVVQEWDMKWKDQPTPISSIFHKTKFDETTNDQTFVGINGNGMFMVDPRASRDKVVSKFQGAATMSSLHTCAATSAKGQIAVATNKGEIKLFSSNQFDPSRKSVTNQNPAGPQLRSKTTLPGIGDAVIGIDTTADGKWIVATCKTYLMIVPVETKDGVNGFESRLSAQNRPLPKRLILKPADIKRLGGQISFTPAKFNVDLVNNNNSETSIVTSSGRFLITWNFRKIKQNILDIYQIKEYKHEIVADQFKFNKDNSIVVTLPNDVIMSKKK</sequence>
<dbReference type="InterPro" id="IPR040768">
    <property type="entry name" value="Vid27_PH"/>
</dbReference>
<dbReference type="SUPFAM" id="SSF50978">
    <property type="entry name" value="WD40 repeat-like"/>
    <property type="match status" value="1"/>
</dbReference>
<dbReference type="PANTHER" id="PTHR31913:SF0">
    <property type="entry name" value="VACUOLAR IMPORT AND DEGRADATION PROTEIN 27"/>
    <property type="match status" value="1"/>
</dbReference>
<dbReference type="EMBL" id="GL883007">
    <property type="protein sequence ID" value="EGG24212.1"/>
    <property type="molecule type" value="Genomic_DNA"/>
</dbReference>
<feature type="domain" description="Vid27 PH-like" evidence="3">
    <location>
        <begin position="248"/>
        <end position="348"/>
    </location>
</feature>
<reference evidence="6" key="1">
    <citation type="journal article" date="2011" name="Genome Res.">
        <title>Phylogeny-wide analysis of social amoeba genomes highlights ancient origins for complex intercellular communication.</title>
        <authorList>
            <person name="Heidel A.J."/>
            <person name="Lawal H.M."/>
            <person name="Felder M."/>
            <person name="Schilde C."/>
            <person name="Helps N.R."/>
            <person name="Tunggal B."/>
            <person name="Rivero F."/>
            <person name="John U."/>
            <person name="Schleicher M."/>
            <person name="Eichinger L."/>
            <person name="Platzer M."/>
            <person name="Noegel A.A."/>
            <person name="Schaap P."/>
            <person name="Gloeckner G."/>
        </authorList>
    </citation>
    <scope>NUCLEOTIDE SEQUENCE [LARGE SCALE GENOMIC DNA]</scope>
    <source>
        <strain evidence="6">SH3</strain>
    </source>
</reference>
<dbReference type="Proteomes" id="UP000007797">
    <property type="component" value="Unassembled WGS sequence"/>
</dbReference>
<dbReference type="Pfam" id="PF17747">
    <property type="entry name" value="VID27_PH"/>
    <property type="match status" value="1"/>
</dbReference>
<dbReference type="InterPro" id="IPR013863">
    <property type="entry name" value="VID27_C"/>
</dbReference>
<evidence type="ECO:0000256" key="1">
    <source>
        <dbReference type="SAM" id="MobiDB-lite"/>
    </source>
</evidence>
<dbReference type="AlphaFoldDB" id="F4PKT8"/>
<dbReference type="OMA" id="NDCELVI"/>
<evidence type="ECO:0000313" key="6">
    <source>
        <dbReference type="Proteomes" id="UP000007797"/>
    </source>
</evidence>
<dbReference type="Pfam" id="PF08553">
    <property type="entry name" value="VID27"/>
    <property type="match status" value="1"/>
</dbReference>
<dbReference type="InterPro" id="IPR036322">
    <property type="entry name" value="WD40_repeat_dom_sf"/>
</dbReference>
<dbReference type="Pfam" id="PF17748">
    <property type="entry name" value="VID27_N"/>
    <property type="match status" value="1"/>
</dbReference>
<dbReference type="OrthoDB" id="18990at2759"/>
<feature type="domain" description="Vid27 N-terminal" evidence="4">
    <location>
        <begin position="1"/>
        <end position="159"/>
    </location>
</feature>
<evidence type="ECO:0000259" key="4">
    <source>
        <dbReference type="Pfam" id="PF17748"/>
    </source>
</evidence>
<feature type="compositionally biased region" description="Acidic residues" evidence="1">
    <location>
        <begin position="480"/>
        <end position="509"/>
    </location>
</feature>
<evidence type="ECO:0000259" key="2">
    <source>
        <dbReference type="Pfam" id="PF08553"/>
    </source>
</evidence>
<dbReference type="GO" id="GO:0005634">
    <property type="term" value="C:nucleus"/>
    <property type="evidence" value="ECO:0007669"/>
    <property type="project" value="TreeGrafter"/>
</dbReference>
<feature type="compositionally biased region" description="Acidic residues" evidence="1">
    <location>
        <begin position="420"/>
        <end position="455"/>
    </location>
</feature>
<dbReference type="InterPro" id="IPR040979">
    <property type="entry name" value="Vid27_N"/>
</dbReference>
<dbReference type="GeneID" id="14876318"/>